<reference evidence="1" key="1">
    <citation type="submission" date="2023-04" db="EMBL/GenBank/DDBJ databases">
        <title>Phytophthora lilii NBRC 32176.</title>
        <authorList>
            <person name="Ichikawa N."/>
            <person name="Sato H."/>
            <person name="Tonouchi N."/>
        </authorList>
    </citation>
    <scope>NUCLEOTIDE SEQUENCE</scope>
    <source>
        <strain evidence="1">NBRC 32176</strain>
    </source>
</reference>
<sequence length="635" mass="71943">MIDVGVDSGVQMVNSLINTDRVNRTDRNIQARPQTSDVGIDNTQQTADVGIDNTPRMLNAETNMKNLDTEDQVEARSWVKNLFNANPNWVALRIKPIKRKTGKDDNRYFLGEKGSLIAAKTGRKSKTYQSIDWVATEEKIRDIWYDGESKSIDESSYMRLEDPLYHASLTRKRKLADPSEGDYADRTKQRLEDSFEFDTSTSTSLDQVDSKNRLLWSIFKNKALLESTGLKKKIISILKSMGTTSQMDKTGYMWIDGSSISVFVIDGGRVKPAITKKVDWRLTFQEFINLVKDRDDVDLFTNEDATKLAYAFEPRDGEARHGIKIGIDEDMNSSLTNADNDAKKILMDYYSKILLNRAILDNTKSTNTSARIKSSEGTQYRDDTLQKLHDDSEAAFLKYGEAQRKYDEAKRAVKGNNSKSARSALKAATAAMKATKAVYQIKAKSYSDAKNYTEVDQFSDRQDERTVRQTVNNLVDQVRTTGVGSGVKTKLQGRGLRGAGVAPLEGVVRRGRTYNLNEIQGLATHQHTSIVSWSMIRTIALKQHIDQAEYDKLSIDDKTLFKEILAITHLQYNFHNRVEDPLESLKAEYDKLKGELELGNDNLSIIKQLKSLSVDMYSSRMIDDKEFKEIITRLL</sequence>
<accession>A0A9W6YLJ5</accession>
<gene>
    <name evidence="1" type="ORF">Plil01_001879800</name>
</gene>
<dbReference type="OrthoDB" id="155315at2759"/>
<dbReference type="Proteomes" id="UP001165083">
    <property type="component" value="Unassembled WGS sequence"/>
</dbReference>
<name>A0A9W6YLJ5_9STRA</name>
<dbReference type="EMBL" id="BSXW01012600">
    <property type="protein sequence ID" value="GMF66323.1"/>
    <property type="molecule type" value="Genomic_DNA"/>
</dbReference>
<keyword evidence="2" id="KW-1185">Reference proteome</keyword>
<proteinExistence type="predicted"/>
<evidence type="ECO:0000313" key="1">
    <source>
        <dbReference type="EMBL" id="GMF66323.1"/>
    </source>
</evidence>
<dbReference type="AlphaFoldDB" id="A0A9W6YLJ5"/>
<organism evidence="1 2">
    <name type="scientific">Phytophthora lilii</name>
    <dbReference type="NCBI Taxonomy" id="2077276"/>
    <lineage>
        <taxon>Eukaryota</taxon>
        <taxon>Sar</taxon>
        <taxon>Stramenopiles</taxon>
        <taxon>Oomycota</taxon>
        <taxon>Peronosporomycetes</taxon>
        <taxon>Peronosporales</taxon>
        <taxon>Peronosporaceae</taxon>
        <taxon>Phytophthora</taxon>
    </lineage>
</organism>
<comment type="caution">
    <text evidence="1">The sequence shown here is derived from an EMBL/GenBank/DDBJ whole genome shotgun (WGS) entry which is preliminary data.</text>
</comment>
<protein>
    <submittedName>
        <fullName evidence="1">Unnamed protein product</fullName>
    </submittedName>
</protein>
<evidence type="ECO:0000313" key="2">
    <source>
        <dbReference type="Proteomes" id="UP001165083"/>
    </source>
</evidence>